<dbReference type="GO" id="GO:0005886">
    <property type="term" value="C:plasma membrane"/>
    <property type="evidence" value="ECO:0007669"/>
    <property type="project" value="UniProtKB-SubCell"/>
</dbReference>
<gene>
    <name evidence="8" type="ORF">D1164_04615</name>
</gene>
<comment type="caution">
    <text evidence="8">The sequence shown here is derived from an EMBL/GenBank/DDBJ whole genome shotgun (WGS) entry which is preliminary data.</text>
</comment>
<dbReference type="AlphaFoldDB" id="A0A399D4U1"/>
<reference evidence="8 9" key="1">
    <citation type="journal article" date="2015" name="Int. J. Syst. Evol. Microbiol.">
        <title>Mariniphaga sediminis sp. nov., isolated from coastal sediment.</title>
        <authorList>
            <person name="Wang F.Q."/>
            <person name="Shen Q.Y."/>
            <person name="Chen G.J."/>
            <person name="Du Z.J."/>
        </authorList>
    </citation>
    <scope>NUCLEOTIDE SEQUENCE [LARGE SCALE GENOMIC DNA]</scope>
    <source>
        <strain evidence="8 9">SY21</strain>
    </source>
</reference>
<dbReference type="GO" id="GO:0016746">
    <property type="term" value="F:acyltransferase activity"/>
    <property type="evidence" value="ECO:0007669"/>
    <property type="project" value="UniProtKB-KW"/>
</dbReference>
<evidence type="ECO:0000313" key="8">
    <source>
        <dbReference type="EMBL" id="RIH66198.1"/>
    </source>
</evidence>
<dbReference type="OrthoDB" id="9801955at2"/>
<sequence>MDDNLALKDKRYSEGFLKKNLNRLLAGFMFLFSLLPFPVIFLISDFLYFLIYHVFGYRKKVVLENLHYAFPEKSETERTKIAARFFRHFTDLMLESIKLHSMSEKQMEKRITFEGLDTIDECYQKGKSIIVLAMHHNNWEWCSFAQTKIKHLILMIYNPVRGNQAMEKFLLHSREKWGGKCIPVHQSARVALHFHREKIPTALWLGADQTPAATSKFWTVFLNREAPFFSGPEKIAEKTNQPVFFQHVTKTGRGRYLARFILLIENPKEIDSKEILRAYIRKMEKVIGKEPEFYLWSHRRWKHKRPEGIPLSL</sequence>
<dbReference type="PANTHER" id="PTHR30606">
    <property type="entry name" value="LIPID A BIOSYNTHESIS LAUROYL ACYLTRANSFERASE"/>
    <property type="match status" value="1"/>
</dbReference>
<comment type="subcellular location">
    <subcellularLocation>
        <location evidence="1">Cell inner membrane</location>
    </subcellularLocation>
</comment>
<dbReference type="RefSeq" id="WP_119348785.1">
    <property type="nucleotide sequence ID" value="NZ_QWET01000003.1"/>
</dbReference>
<keyword evidence="6" id="KW-0012">Acyltransferase</keyword>
<keyword evidence="4" id="KW-0808">Transferase</keyword>
<keyword evidence="3" id="KW-0997">Cell inner membrane</keyword>
<dbReference type="Pfam" id="PF03279">
    <property type="entry name" value="Lip_A_acyltrans"/>
    <property type="match status" value="1"/>
</dbReference>
<organism evidence="8 9">
    <name type="scientific">Mariniphaga sediminis</name>
    <dbReference type="NCBI Taxonomy" id="1628158"/>
    <lineage>
        <taxon>Bacteria</taxon>
        <taxon>Pseudomonadati</taxon>
        <taxon>Bacteroidota</taxon>
        <taxon>Bacteroidia</taxon>
        <taxon>Marinilabiliales</taxon>
        <taxon>Prolixibacteraceae</taxon>
        <taxon>Mariniphaga</taxon>
    </lineage>
</organism>
<evidence type="ECO:0000256" key="4">
    <source>
        <dbReference type="ARBA" id="ARBA00022679"/>
    </source>
</evidence>
<proteinExistence type="predicted"/>
<accession>A0A399D4U1</accession>
<evidence type="ECO:0000256" key="7">
    <source>
        <dbReference type="SAM" id="Phobius"/>
    </source>
</evidence>
<name>A0A399D4U1_9BACT</name>
<dbReference type="PANTHER" id="PTHR30606:SF10">
    <property type="entry name" value="PHOSPHATIDYLINOSITOL MANNOSIDE ACYLTRANSFERASE"/>
    <property type="match status" value="1"/>
</dbReference>
<keyword evidence="7" id="KW-1133">Transmembrane helix</keyword>
<evidence type="ECO:0000256" key="5">
    <source>
        <dbReference type="ARBA" id="ARBA00023136"/>
    </source>
</evidence>
<keyword evidence="5 7" id="KW-0472">Membrane</keyword>
<feature type="transmembrane region" description="Helical" evidence="7">
    <location>
        <begin position="24"/>
        <end position="51"/>
    </location>
</feature>
<dbReference type="InterPro" id="IPR004960">
    <property type="entry name" value="LipA_acyltrans"/>
</dbReference>
<dbReference type="CDD" id="cd07984">
    <property type="entry name" value="LPLAT_LABLAT-like"/>
    <property type="match status" value="1"/>
</dbReference>
<evidence type="ECO:0000256" key="1">
    <source>
        <dbReference type="ARBA" id="ARBA00004533"/>
    </source>
</evidence>
<dbReference type="GO" id="GO:0009247">
    <property type="term" value="P:glycolipid biosynthetic process"/>
    <property type="evidence" value="ECO:0007669"/>
    <property type="project" value="UniProtKB-ARBA"/>
</dbReference>
<evidence type="ECO:0000256" key="2">
    <source>
        <dbReference type="ARBA" id="ARBA00022475"/>
    </source>
</evidence>
<evidence type="ECO:0000313" key="9">
    <source>
        <dbReference type="Proteomes" id="UP000266441"/>
    </source>
</evidence>
<dbReference type="PIRSF" id="PIRSF026649">
    <property type="entry name" value="MsbB"/>
    <property type="match status" value="1"/>
</dbReference>
<keyword evidence="2" id="KW-1003">Cell membrane</keyword>
<keyword evidence="7" id="KW-0812">Transmembrane</keyword>
<dbReference type="Proteomes" id="UP000266441">
    <property type="component" value="Unassembled WGS sequence"/>
</dbReference>
<evidence type="ECO:0008006" key="10">
    <source>
        <dbReference type="Google" id="ProtNLM"/>
    </source>
</evidence>
<evidence type="ECO:0000256" key="3">
    <source>
        <dbReference type="ARBA" id="ARBA00022519"/>
    </source>
</evidence>
<keyword evidence="9" id="KW-1185">Reference proteome</keyword>
<evidence type="ECO:0000256" key="6">
    <source>
        <dbReference type="ARBA" id="ARBA00023315"/>
    </source>
</evidence>
<protein>
    <recommendedName>
        <fullName evidence="10">Lipid A biosynthesis acyltransferase</fullName>
    </recommendedName>
</protein>
<dbReference type="EMBL" id="QWET01000003">
    <property type="protein sequence ID" value="RIH66198.1"/>
    <property type="molecule type" value="Genomic_DNA"/>
</dbReference>